<dbReference type="Pfam" id="PF01648">
    <property type="entry name" value="ACPS"/>
    <property type="match status" value="1"/>
</dbReference>
<evidence type="ECO:0000256" key="3">
    <source>
        <dbReference type="SAM" id="MobiDB-lite"/>
    </source>
</evidence>
<dbReference type="AlphaFoldDB" id="A0AB34JVS0"/>
<dbReference type="GO" id="GO:0000287">
    <property type="term" value="F:magnesium ion binding"/>
    <property type="evidence" value="ECO:0007669"/>
    <property type="project" value="InterPro"/>
</dbReference>
<evidence type="ECO:0000256" key="2">
    <source>
        <dbReference type="ARBA" id="ARBA00022679"/>
    </source>
</evidence>
<accession>A0AB34JVS0</accession>
<evidence type="ECO:0000256" key="1">
    <source>
        <dbReference type="ARBA" id="ARBA00013172"/>
    </source>
</evidence>
<reference evidence="6 7" key="1">
    <citation type="journal article" date="2024" name="Science">
        <title>Giant polyketide synthase enzymes in the biosynthesis of giant marine polyether toxins.</title>
        <authorList>
            <person name="Fallon T.R."/>
            <person name="Shende V.V."/>
            <person name="Wierzbicki I.H."/>
            <person name="Pendleton A.L."/>
            <person name="Watervoot N.F."/>
            <person name="Auber R.P."/>
            <person name="Gonzalez D.J."/>
            <person name="Wisecaver J.H."/>
            <person name="Moore B.S."/>
        </authorList>
    </citation>
    <scope>NUCLEOTIDE SEQUENCE [LARGE SCALE GENOMIC DNA]</scope>
    <source>
        <strain evidence="6 7">12B1</strain>
    </source>
</reference>
<dbReference type="PANTHER" id="PTHR12215">
    <property type="entry name" value="PHOSPHOPANTETHEINE TRANSFERASE"/>
    <property type="match status" value="1"/>
</dbReference>
<dbReference type="EC" id="2.7.8.7" evidence="1"/>
<dbReference type="GO" id="GO:0008897">
    <property type="term" value="F:holo-[acyl-carrier-protein] synthase activity"/>
    <property type="evidence" value="ECO:0007669"/>
    <property type="project" value="UniProtKB-EC"/>
</dbReference>
<dbReference type="GO" id="GO:0019878">
    <property type="term" value="P:lysine biosynthetic process via aminoadipic acid"/>
    <property type="evidence" value="ECO:0007669"/>
    <property type="project" value="TreeGrafter"/>
</dbReference>
<feature type="region of interest" description="Disordered" evidence="3">
    <location>
        <begin position="1"/>
        <end position="20"/>
    </location>
</feature>
<dbReference type="InterPro" id="IPR008278">
    <property type="entry name" value="4-PPantetheinyl_Trfase_dom"/>
</dbReference>
<evidence type="ECO:0000259" key="4">
    <source>
        <dbReference type="Pfam" id="PF01648"/>
    </source>
</evidence>
<dbReference type="Gene3D" id="3.90.470.20">
    <property type="entry name" value="4'-phosphopantetheinyl transferase domain"/>
    <property type="match status" value="2"/>
</dbReference>
<dbReference type="Proteomes" id="UP001515480">
    <property type="component" value="Unassembled WGS sequence"/>
</dbReference>
<comment type="caution">
    <text evidence="6">The sequence shown here is derived from an EMBL/GenBank/DDBJ whole genome shotgun (WGS) entry which is preliminary data.</text>
</comment>
<dbReference type="Pfam" id="PF22624">
    <property type="entry name" value="AASDHPPT_N"/>
    <property type="match status" value="1"/>
</dbReference>
<evidence type="ECO:0000313" key="6">
    <source>
        <dbReference type="EMBL" id="KAL1524499.1"/>
    </source>
</evidence>
<protein>
    <recommendedName>
        <fullName evidence="1">holo-[acyl-carrier-protein] synthase</fullName>
        <ecNumber evidence="1">2.7.8.7</ecNumber>
    </recommendedName>
</protein>
<dbReference type="EMBL" id="JBGBPQ010000005">
    <property type="protein sequence ID" value="KAL1524499.1"/>
    <property type="molecule type" value="Genomic_DNA"/>
</dbReference>
<dbReference type="SUPFAM" id="SSF56214">
    <property type="entry name" value="4'-phosphopantetheinyl transferase"/>
    <property type="match status" value="2"/>
</dbReference>
<dbReference type="PANTHER" id="PTHR12215:SF10">
    <property type="entry name" value="L-AMINOADIPATE-SEMIALDEHYDE DEHYDROGENASE-PHOSPHOPANTETHEINYL TRANSFERASE"/>
    <property type="match status" value="1"/>
</dbReference>
<keyword evidence="7" id="KW-1185">Reference proteome</keyword>
<dbReference type="InterPro" id="IPR037143">
    <property type="entry name" value="4-PPantetheinyl_Trfase_dom_sf"/>
</dbReference>
<evidence type="ECO:0000259" key="5">
    <source>
        <dbReference type="Pfam" id="PF22624"/>
    </source>
</evidence>
<sequence>MESISRGGCTTAWHPSKRRMPSEAHQLAAQLDVAVSISVPTPSRPKPDHGVLRWIVDISTWSPAPEEFDFLLSTLQEEEQAKVVRYKFEMDKKRALVSRLLQRRACAEATGVKQSEVIIQRTKGAKPYMANRPHADSLPNWNFNVSHEGNYVAIAAEPSLLCGVDVAAPEQVRSKAGRSLESIFQLFKDQCTEKEWRYIRSCGPSESAMENAFRKHWSLKEAYTKARGDGLGFEFKKCEFVIHPTEGEQVEVATVTVEGTPLPLWKFYIQPAGANHWLSVARGPPTDVVDAFGVFTKTFRRPVLSADEMRQHLERPESSFEAKYIRELVPQEMLQLYLNLVPGAMARCSE</sequence>
<keyword evidence="2" id="KW-0808">Transferase</keyword>
<feature type="domain" description="4'-phosphopantetheinyl transferase N-terminal" evidence="5">
    <location>
        <begin position="60"/>
        <end position="158"/>
    </location>
</feature>
<gene>
    <name evidence="6" type="ORF">AB1Y20_019393</name>
</gene>
<dbReference type="InterPro" id="IPR050559">
    <property type="entry name" value="P-Pant_transferase_sf"/>
</dbReference>
<evidence type="ECO:0000313" key="7">
    <source>
        <dbReference type="Proteomes" id="UP001515480"/>
    </source>
</evidence>
<dbReference type="InterPro" id="IPR055066">
    <property type="entry name" value="AASDHPPT_N"/>
</dbReference>
<name>A0AB34JVS0_PRYPA</name>
<organism evidence="6 7">
    <name type="scientific">Prymnesium parvum</name>
    <name type="common">Toxic golden alga</name>
    <dbReference type="NCBI Taxonomy" id="97485"/>
    <lineage>
        <taxon>Eukaryota</taxon>
        <taxon>Haptista</taxon>
        <taxon>Haptophyta</taxon>
        <taxon>Prymnesiophyceae</taxon>
        <taxon>Prymnesiales</taxon>
        <taxon>Prymnesiaceae</taxon>
        <taxon>Prymnesium</taxon>
    </lineage>
</organism>
<dbReference type="GO" id="GO:0005829">
    <property type="term" value="C:cytosol"/>
    <property type="evidence" value="ECO:0007669"/>
    <property type="project" value="TreeGrafter"/>
</dbReference>
<proteinExistence type="predicted"/>
<feature type="domain" description="4'-phosphopantetheinyl transferase" evidence="4">
    <location>
        <begin position="162"/>
        <end position="267"/>
    </location>
</feature>